<organism evidence="8 9">
    <name type="scientific">Oikopleura dioica</name>
    <name type="common">Tunicate</name>
    <dbReference type="NCBI Taxonomy" id="34765"/>
    <lineage>
        <taxon>Eukaryota</taxon>
        <taxon>Metazoa</taxon>
        <taxon>Chordata</taxon>
        <taxon>Tunicata</taxon>
        <taxon>Appendicularia</taxon>
        <taxon>Copelata</taxon>
        <taxon>Oikopleuridae</taxon>
        <taxon>Oikopleura</taxon>
    </lineage>
</organism>
<dbReference type="SUPFAM" id="SSF51182">
    <property type="entry name" value="RmlC-like cupins"/>
    <property type="match status" value="1"/>
</dbReference>
<dbReference type="Proteomes" id="UP001158576">
    <property type="component" value="Chromosome XSR"/>
</dbReference>
<comment type="cofactor">
    <cofactor evidence="1">
        <name>Fe(2+)</name>
        <dbReference type="ChEBI" id="CHEBI:29033"/>
    </cofactor>
</comment>
<dbReference type="InterPro" id="IPR010329">
    <property type="entry name" value="3hydroanth_dOase"/>
</dbReference>
<reference evidence="8 9" key="1">
    <citation type="submission" date="2021-04" db="EMBL/GenBank/DDBJ databases">
        <authorList>
            <person name="Bliznina A."/>
        </authorList>
    </citation>
    <scope>NUCLEOTIDE SEQUENCE [LARGE SCALE GENOMIC DNA]</scope>
</reference>
<keyword evidence="6" id="KW-0560">Oxidoreductase</keyword>
<proteinExistence type="predicted"/>
<keyword evidence="4" id="KW-0479">Metal-binding</keyword>
<comment type="function">
    <text evidence="2">Catalyzes the oxidative ring opening of 3-hydroxyanthranilate to 2-amino-3-carboxymuconate semialdehyde, which spontaneously cyclizes to quinolinate.</text>
</comment>
<evidence type="ECO:0000313" key="9">
    <source>
        <dbReference type="Proteomes" id="UP001158576"/>
    </source>
</evidence>
<evidence type="ECO:0000256" key="7">
    <source>
        <dbReference type="ARBA" id="ARBA00023004"/>
    </source>
</evidence>
<evidence type="ECO:0000256" key="1">
    <source>
        <dbReference type="ARBA" id="ARBA00001954"/>
    </source>
</evidence>
<keyword evidence="7" id="KW-0408">Iron</keyword>
<accession>A0ABN7SNW9</accession>
<dbReference type="CDD" id="cd06123">
    <property type="entry name" value="cupin_HAO"/>
    <property type="match status" value="1"/>
</dbReference>
<keyword evidence="9" id="KW-1185">Reference proteome</keyword>
<dbReference type="InterPro" id="IPR014710">
    <property type="entry name" value="RmlC-like_jellyroll"/>
</dbReference>
<evidence type="ECO:0000256" key="3">
    <source>
        <dbReference type="ARBA" id="ARBA00022642"/>
    </source>
</evidence>
<gene>
    <name evidence="8" type="ORF">OKIOD_LOCUS8471</name>
</gene>
<evidence type="ECO:0000256" key="4">
    <source>
        <dbReference type="ARBA" id="ARBA00022723"/>
    </source>
</evidence>
<keyword evidence="5" id="KW-0223">Dioxygenase</keyword>
<protein>
    <submittedName>
        <fullName evidence="8">Oidioi.mRNA.OKI2018_I69.XSR.g16913.t1.cds</fullName>
    </submittedName>
</protein>
<evidence type="ECO:0000313" key="8">
    <source>
        <dbReference type="EMBL" id="CAG5100248.1"/>
    </source>
</evidence>
<keyword evidence="3" id="KW-0662">Pyridine nucleotide biosynthesis</keyword>
<dbReference type="EMBL" id="OU015569">
    <property type="protein sequence ID" value="CAG5100248.1"/>
    <property type="molecule type" value="Genomic_DNA"/>
</dbReference>
<sequence length="298" mass="33972">MIKRECVFLRSFFSTCEFEPRQAHESSFVPPVCNKLMHHTQLDVMFVGGPNQRDDFHLEEGEELFWQLKGEMELVVEEKGQQKSIPIKEGEMFLLPGKIPHSPRRSANSIGLVVERQRVEGEEMDGLRYYCKEKQHKIDNKAIFESRANLNYQLNNLKSESDSGTRPIIKDYFASEEFQTGKPKSDSVMDLPWEIDTQRSLDEPFLFEKFYSTLSKGKHAVFGGQNQMQVTVAVDCAIDENPDGINQWIYVIEGEVDLSNGQTMKRADSILLSPGETLKGDVRGKALLISQKRICATA</sequence>
<name>A0ABN7SNW9_OIKDI</name>
<evidence type="ECO:0000256" key="2">
    <source>
        <dbReference type="ARBA" id="ARBA00002752"/>
    </source>
</evidence>
<dbReference type="Pfam" id="PF06052">
    <property type="entry name" value="3-HAO"/>
    <property type="match status" value="1"/>
</dbReference>
<dbReference type="PANTHER" id="PTHR15497:SF1">
    <property type="entry name" value="3-HYDROXYANTHRANILATE 3,4-DIOXYGENASE"/>
    <property type="match status" value="1"/>
</dbReference>
<dbReference type="Gene3D" id="2.60.120.10">
    <property type="entry name" value="Jelly Rolls"/>
    <property type="match status" value="1"/>
</dbReference>
<dbReference type="InterPro" id="IPR011051">
    <property type="entry name" value="RmlC_Cupin_sf"/>
</dbReference>
<dbReference type="PANTHER" id="PTHR15497">
    <property type="entry name" value="3-HYDROXYANTHRANILATE 3,4-DIOXYGENASE"/>
    <property type="match status" value="1"/>
</dbReference>
<evidence type="ECO:0000256" key="6">
    <source>
        <dbReference type="ARBA" id="ARBA00023002"/>
    </source>
</evidence>
<evidence type="ECO:0000256" key="5">
    <source>
        <dbReference type="ARBA" id="ARBA00022964"/>
    </source>
</evidence>